<evidence type="ECO:0000256" key="2">
    <source>
        <dbReference type="PROSITE-ProRule" id="PRU00335"/>
    </source>
</evidence>
<feature type="DNA-binding region" description="H-T-H motif" evidence="2">
    <location>
        <begin position="34"/>
        <end position="53"/>
    </location>
</feature>
<organism evidence="4 5">
    <name type="scientific">Emergencia timonensis</name>
    <dbReference type="NCBI Taxonomy" id="1776384"/>
    <lineage>
        <taxon>Bacteria</taxon>
        <taxon>Bacillati</taxon>
        <taxon>Bacillota</taxon>
        <taxon>Clostridia</taxon>
        <taxon>Peptostreptococcales</taxon>
        <taxon>Anaerovoracaceae</taxon>
        <taxon>Emergencia</taxon>
    </lineage>
</organism>
<proteinExistence type="predicted"/>
<dbReference type="PANTHER" id="PTHR43479:SF11">
    <property type="entry name" value="ACREF_ENVCD OPERON REPRESSOR-RELATED"/>
    <property type="match status" value="1"/>
</dbReference>
<dbReference type="RefSeq" id="WP_067533609.1">
    <property type="nucleotide sequence ID" value="NZ_AP025567.1"/>
</dbReference>
<dbReference type="InterPro" id="IPR009057">
    <property type="entry name" value="Homeodomain-like_sf"/>
</dbReference>
<name>A0A415E0G2_9FIRM</name>
<keyword evidence="5" id="KW-1185">Reference proteome</keyword>
<dbReference type="PANTHER" id="PTHR43479">
    <property type="entry name" value="ACREF/ENVCD OPERON REPRESSOR-RELATED"/>
    <property type="match status" value="1"/>
</dbReference>
<evidence type="ECO:0000313" key="5">
    <source>
        <dbReference type="Proteomes" id="UP000284841"/>
    </source>
</evidence>
<evidence type="ECO:0000313" key="4">
    <source>
        <dbReference type="EMBL" id="RHJ87119.1"/>
    </source>
</evidence>
<dbReference type="PROSITE" id="PS50977">
    <property type="entry name" value="HTH_TETR_2"/>
    <property type="match status" value="1"/>
</dbReference>
<evidence type="ECO:0000259" key="3">
    <source>
        <dbReference type="PROSITE" id="PS50977"/>
    </source>
</evidence>
<dbReference type="Pfam" id="PF00440">
    <property type="entry name" value="TetR_N"/>
    <property type="match status" value="1"/>
</dbReference>
<dbReference type="Gene3D" id="1.10.357.10">
    <property type="entry name" value="Tetracycline Repressor, domain 2"/>
    <property type="match status" value="1"/>
</dbReference>
<feature type="domain" description="HTH tetR-type" evidence="3">
    <location>
        <begin position="11"/>
        <end position="71"/>
    </location>
</feature>
<protein>
    <submittedName>
        <fullName evidence="4">TetR/AcrR family transcriptional regulator</fullName>
    </submittedName>
</protein>
<dbReference type="OrthoDB" id="9812484at2"/>
<reference evidence="4 5" key="1">
    <citation type="submission" date="2018-08" db="EMBL/GenBank/DDBJ databases">
        <title>A genome reference for cultivated species of the human gut microbiota.</title>
        <authorList>
            <person name="Zou Y."/>
            <person name="Xue W."/>
            <person name="Luo G."/>
        </authorList>
    </citation>
    <scope>NUCLEOTIDE SEQUENCE [LARGE SCALE GENOMIC DNA]</scope>
    <source>
        <strain evidence="4 5">AM07-24</strain>
    </source>
</reference>
<evidence type="ECO:0000256" key="1">
    <source>
        <dbReference type="ARBA" id="ARBA00023125"/>
    </source>
</evidence>
<dbReference type="Proteomes" id="UP000284841">
    <property type="component" value="Unassembled WGS sequence"/>
</dbReference>
<gene>
    <name evidence="4" type="ORF">DW099_10450</name>
</gene>
<keyword evidence="1 2" id="KW-0238">DNA-binding</keyword>
<comment type="caution">
    <text evidence="4">The sequence shown here is derived from an EMBL/GenBank/DDBJ whole genome shotgun (WGS) entry which is preliminary data.</text>
</comment>
<dbReference type="InterPro" id="IPR050624">
    <property type="entry name" value="HTH-type_Tx_Regulator"/>
</dbReference>
<dbReference type="STRING" id="1776384.GCA_900086585_00569"/>
<accession>A0A415E0G2</accession>
<dbReference type="GO" id="GO:0003677">
    <property type="term" value="F:DNA binding"/>
    <property type="evidence" value="ECO:0007669"/>
    <property type="project" value="UniProtKB-UniRule"/>
</dbReference>
<dbReference type="GeneID" id="83002979"/>
<dbReference type="SUPFAM" id="SSF46689">
    <property type="entry name" value="Homeodomain-like"/>
    <property type="match status" value="1"/>
</dbReference>
<dbReference type="EMBL" id="QRMS01000003">
    <property type="protein sequence ID" value="RHJ87119.1"/>
    <property type="molecule type" value="Genomic_DNA"/>
</dbReference>
<sequence>MPKETFYNLPEDKKKRILDAAAEEIVRVPASEMSINKIIQKADISRGSFYQYFDDKHDLIQYMLSDYINILKDGIRDSLRICKGDIFAAVSRVLDGVIALGRDERNQKGMKNIIGEADKNECTLDFILNLQDEIVKILVEGTDRTLLKNETDDELILLARLLFLLLKNAAAECLHDIRYADRVRAEFLGQQELIKRGTERGGIDV</sequence>
<dbReference type="InterPro" id="IPR001647">
    <property type="entry name" value="HTH_TetR"/>
</dbReference>
<dbReference type="AlphaFoldDB" id="A0A415E0G2"/>